<dbReference type="RefSeq" id="WP_132550469.1">
    <property type="nucleotide sequence ID" value="NZ_SMAA01000012.1"/>
</dbReference>
<evidence type="ECO:0000313" key="1">
    <source>
        <dbReference type="EMBL" id="TCS78022.1"/>
    </source>
</evidence>
<dbReference type="AlphaFoldDB" id="A0A4V2URK8"/>
<organism evidence="1 2">
    <name type="scientific">Pectinatus cerevisiiphilus</name>
    <dbReference type="NCBI Taxonomy" id="86956"/>
    <lineage>
        <taxon>Bacteria</taxon>
        <taxon>Bacillati</taxon>
        <taxon>Bacillota</taxon>
        <taxon>Negativicutes</taxon>
        <taxon>Selenomonadales</taxon>
        <taxon>Selenomonadaceae</taxon>
        <taxon>Pectinatus</taxon>
    </lineage>
</organism>
<dbReference type="GO" id="GO:0006508">
    <property type="term" value="P:proteolysis"/>
    <property type="evidence" value="ECO:0007669"/>
    <property type="project" value="UniProtKB-KW"/>
</dbReference>
<proteinExistence type="predicted"/>
<dbReference type="InterPro" id="IPR051454">
    <property type="entry name" value="RNA/ubiquinone_mod_enzymes"/>
</dbReference>
<sequence length="642" mass="71965">MLLNKKSVELLAPVGQWNTLEAAIHAGADAVYMGGKAFNMRMFRDDFNFDNATLQKAVEYSHAHGVNLYITLNNLISDDEVPQLIDYLQCLDRDIKPDALIVQDLAVVEIVKKLHLNLNLHSSIMMNTHNALMIEKFRQYGISRVVASREMSLSEIRLLKQKTGIELEYFVHGDMCIAEGGQCLHSGVVFGNSSNRGRCMKACRWQYKFGEEAKLADPEFIEKQPFSYKMALKDMCMYRALPELIQSGVYSFKIEGRMRDAAFVSRLVSIYRHAIDRYIADPTGYSINEDDWQQLYDSKVRGFSTCFAINKPTYKDIGLTGKNEPRFFSKAVPEAALEYKVDTPVKTPQQNKPKLAVRCASLQHLKEACANGADIVYAGGDVYQPLVPWTLDDLIQARKITAGAGCKLVISTPRITRTRELSELEQLFTNLGEVNPDGILVHNMGAFLLAKKITKLPIYCGTSFSLFNCNTAALLKSEGAVQAAASLELPHKQVLELIHNSTLPIEVVVHGSIEAMICDFDFIAEETGKSQLSDPAAFKKHYAFIDAANEIHSIRRTQYDSNRILFAHDLCLLAYLPSLVGAASVCIEAQDYTPEYTGRLVNIYRQLIDAYSAYNIHEILEEIAQTGPRKIGSGVYRYEVSK</sequence>
<reference evidence="1 2" key="1">
    <citation type="submission" date="2019-03" db="EMBL/GenBank/DDBJ databases">
        <title>Genomic Encyclopedia of Type Strains, Phase IV (KMG-IV): sequencing the most valuable type-strain genomes for metagenomic binning, comparative biology and taxonomic classification.</title>
        <authorList>
            <person name="Goeker M."/>
        </authorList>
    </citation>
    <scope>NUCLEOTIDE SEQUENCE [LARGE SCALE GENOMIC DNA]</scope>
    <source>
        <strain evidence="1 2">DSM 20467</strain>
    </source>
</reference>
<keyword evidence="1" id="KW-0645">Protease</keyword>
<dbReference type="PANTHER" id="PTHR30217">
    <property type="entry name" value="PEPTIDASE U32 FAMILY"/>
    <property type="match status" value="1"/>
</dbReference>
<protein>
    <submittedName>
        <fullName evidence="1">Putative protease</fullName>
    </submittedName>
</protein>
<name>A0A4V2URK8_9FIRM</name>
<dbReference type="GO" id="GO:0008233">
    <property type="term" value="F:peptidase activity"/>
    <property type="evidence" value="ECO:0007669"/>
    <property type="project" value="UniProtKB-KW"/>
</dbReference>
<comment type="caution">
    <text evidence="1">The sequence shown here is derived from an EMBL/GenBank/DDBJ whole genome shotgun (WGS) entry which is preliminary data.</text>
</comment>
<dbReference type="InterPro" id="IPR001539">
    <property type="entry name" value="Peptidase_U32"/>
</dbReference>
<dbReference type="Pfam" id="PF01136">
    <property type="entry name" value="Peptidase_U32"/>
    <property type="match status" value="2"/>
</dbReference>
<accession>A0A4V2URK8</accession>
<keyword evidence="1" id="KW-0378">Hydrolase</keyword>
<dbReference type="EMBL" id="SMAA01000012">
    <property type="protein sequence ID" value="TCS78022.1"/>
    <property type="molecule type" value="Genomic_DNA"/>
</dbReference>
<dbReference type="OrthoDB" id="9807498at2"/>
<evidence type="ECO:0000313" key="2">
    <source>
        <dbReference type="Proteomes" id="UP000295188"/>
    </source>
</evidence>
<dbReference type="Proteomes" id="UP000295188">
    <property type="component" value="Unassembled WGS sequence"/>
</dbReference>
<keyword evidence="2" id="KW-1185">Reference proteome</keyword>
<gene>
    <name evidence="1" type="ORF">EDC37_11262</name>
</gene>